<evidence type="ECO:0000256" key="5">
    <source>
        <dbReference type="ARBA" id="ARBA00022824"/>
    </source>
</evidence>
<keyword evidence="4" id="KW-0732">Signal</keyword>
<dbReference type="PANTHER" id="PTHR13460">
    <property type="match status" value="1"/>
</dbReference>
<comment type="subcellular location">
    <subcellularLocation>
        <location evidence="1">Endoplasmic reticulum membrane</location>
        <topology evidence="1">Single-pass type I membrane protein</topology>
    </subcellularLocation>
</comment>
<accession>A0A8R1YD50</accession>
<dbReference type="AlphaFoldDB" id="A0A2A6BJ09"/>
<dbReference type="Proteomes" id="UP000005239">
    <property type="component" value="Unassembled WGS sequence"/>
</dbReference>
<reference evidence="11" key="1">
    <citation type="journal article" date="2008" name="Nat. Genet.">
        <title>The Pristionchus pacificus genome provides a unique perspective on nematode lifestyle and parasitism.</title>
        <authorList>
            <person name="Dieterich C."/>
            <person name="Clifton S.W."/>
            <person name="Schuster L.N."/>
            <person name="Chinwalla A."/>
            <person name="Delehaunty K."/>
            <person name="Dinkelacker I."/>
            <person name="Fulton L."/>
            <person name="Fulton R."/>
            <person name="Godfrey J."/>
            <person name="Minx P."/>
            <person name="Mitreva M."/>
            <person name="Roeseler W."/>
            <person name="Tian H."/>
            <person name="Witte H."/>
            <person name="Yang S.P."/>
            <person name="Wilson R.K."/>
            <person name="Sommer R.J."/>
        </authorList>
    </citation>
    <scope>NUCLEOTIDE SEQUENCE [LARGE SCALE GENOMIC DNA]</scope>
    <source>
        <strain evidence="11">PS312</strain>
    </source>
</reference>
<evidence type="ECO:0000313" key="11">
    <source>
        <dbReference type="Proteomes" id="UP000005239"/>
    </source>
</evidence>
<gene>
    <name evidence="10" type="primary">WBGene00099859</name>
</gene>
<keyword evidence="8" id="KW-0325">Glycoprotein</keyword>
<keyword evidence="9" id="KW-0119">Carbohydrate metabolism</keyword>
<evidence type="ECO:0000256" key="1">
    <source>
        <dbReference type="ARBA" id="ARBA00004115"/>
    </source>
</evidence>
<dbReference type="EnsemblMetazoa" id="PPA10305.1">
    <property type="protein sequence ID" value="PPA10305.1"/>
    <property type="gene ID" value="WBGene00099859"/>
</dbReference>
<reference evidence="10" key="2">
    <citation type="submission" date="2022-06" db="UniProtKB">
        <authorList>
            <consortium name="EnsemblMetazoa"/>
        </authorList>
    </citation>
    <scope>IDENTIFICATION</scope>
    <source>
        <strain evidence="10">PS312</strain>
    </source>
</reference>
<evidence type="ECO:0000256" key="6">
    <source>
        <dbReference type="ARBA" id="ARBA00022989"/>
    </source>
</evidence>
<evidence type="ECO:0000313" key="10">
    <source>
        <dbReference type="EnsemblMetazoa" id="PPA10305.1"/>
    </source>
</evidence>
<dbReference type="GO" id="GO:0005789">
    <property type="term" value="C:endoplasmic reticulum membrane"/>
    <property type="evidence" value="ECO:0007669"/>
    <property type="project" value="UniProtKB-SubCell"/>
</dbReference>
<evidence type="ECO:0000256" key="4">
    <source>
        <dbReference type="ARBA" id="ARBA00022729"/>
    </source>
</evidence>
<evidence type="ECO:0000256" key="9">
    <source>
        <dbReference type="ARBA" id="ARBA00023277"/>
    </source>
</evidence>
<dbReference type="Gene3D" id="2.60.120.430">
    <property type="entry name" value="Galactose-binding lectin"/>
    <property type="match status" value="1"/>
</dbReference>
<keyword evidence="3" id="KW-0812">Transmembrane</keyword>
<keyword evidence="7" id="KW-0472">Membrane</keyword>
<evidence type="ECO:0000256" key="7">
    <source>
        <dbReference type="ARBA" id="ARBA00023136"/>
    </source>
</evidence>
<keyword evidence="6" id="KW-1133">Transmembrane helix</keyword>
<accession>A0A2A6BJ09</accession>
<evidence type="ECO:0000256" key="2">
    <source>
        <dbReference type="ARBA" id="ARBA00009141"/>
    </source>
</evidence>
<protein>
    <submittedName>
        <fullName evidence="10">Malectin domain-containing protein</fullName>
    </submittedName>
</protein>
<dbReference type="InterPro" id="IPR021720">
    <property type="entry name" value="Malectin_dom"/>
</dbReference>
<sequence>MMWILFLLIHWIDIVQSGLPPLIFSINCGGEDHVDSLGIRFEKDKSTEGEASAWGTRYAFQTAYAEDHLLYQTERWSKESFSYNVNLPIENAEYSLDFRFSEVFFERAGAKVFNVLLNGQPLISNLDVWEKAGGRGKPYDTLESFKIQDGNLVFSNVLLDFDGTLEITFSRGLADNPKCNAFALFRGSPSLVPRPLRLQPPPQQKIHHAEKVAPPVEEDDESEDHSSSDKYGSGPRVIDPYANQDPLESLWPLLVVIPCLIPVVYFLYRMR</sequence>
<keyword evidence="11" id="KW-1185">Reference proteome</keyword>
<dbReference type="GO" id="GO:0016020">
    <property type="term" value="C:membrane"/>
    <property type="evidence" value="ECO:0000318"/>
    <property type="project" value="GO_Central"/>
</dbReference>
<dbReference type="InterPro" id="IPR039155">
    <property type="entry name" value="MLEC"/>
</dbReference>
<evidence type="ECO:0000256" key="3">
    <source>
        <dbReference type="ARBA" id="ARBA00022692"/>
    </source>
</evidence>
<proteinExistence type="inferred from homology"/>
<dbReference type="PANTHER" id="PTHR13460:SF0">
    <property type="entry name" value="MALECTIN"/>
    <property type="match status" value="1"/>
</dbReference>
<keyword evidence="5" id="KW-0256">Endoplasmic reticulum</keyword>
<evidence type="ECO:0000256" key="8">
    <source>
        <dbReference type="ARBA" id="ARBA00023180"/>
    </source>
</evidence>
<comment type="similarity">
    <text evidence="2">Belongs to the malectin family.</text>
</comment>
<dbReference type="GO" id="GO:0030246">
    <property type="term" value="F:carbohydrate binding"/>
    <property type="evidence" value="ECO:0007669"/>
    <property type="project" value="InterPro"/>
</dbReference>
<name>A0A2A6BJ09_PRIPA</name>
<dbReference type="OrthoDB" id="10013439at2759"/>
<dbReference type="Pfam" id="PF11721">
    <property type="entry name" value="Malectin"/>
    <property type="match status" value="1"/>
</dbReference>
<organism evidence="10 11">
    <name type="scientific">Pristionchus pacificus</name>
    <name type="common">Parasitic nematode worm</name>
    <dbReference type="NCBI Taxonomy" id="54126"/>
    <lineage>
        <taxon>Eukaryota</taxon>
        <taxon>Metazoa</taxon>
        <taxon>Ecdysozoa</taxon>
        <taxon>Nematoda</taxon>
        <taxon>Chromadorea</taxon>
        <taxon>Rhabditida</taxon>
        <taxon>Rhabditina</taxon>
        <taxon>Diplogasteromorpha</taxon>
        <taxon>Diplogasteroidea</taxon>
        <taxon>Neodiplogasteridae</taxon>
        <taxon>Pristionchus</taxon>
    </lineage>
</organism>